<gene>
    <name evidence="2" type="ORF">QB898_01320</name>
</gene>
<feature type="region of interest" description="Disordered" evidence="1">
    <location>
        <begin position="1"/>
        <end position="38"/>
    </location>
</feature>
<dbReference type="RefSeq" id="WP_050716497.1">
    <property type="nucleotide sequence ID" value="NZ_JARVII010000002.1"/>
</dbReference>
<organism evidence="2 3">
    <name type="scientific">Ottowia cancrivicina</name>
    <dbReference type="NCBI Taxonomy" id="3040346"/>
    <lineage>
        <taxon>Bacteria</taxon>
        <taxon>Pseudomonadati</taxon>
        <taxon>Pseudomonadota</taxon>
        <taxon>Betaproteobacteria</taxon>
        <taxon>Burkholderiales</taxon>
        <taxon>Comamonadaceae</taxon>
        <taxon>Ottowia</taxon>
    </lineage>
</organism>
<evidence type="ECO:0000256" key="1">
    <source>
        <dbReference type="SAM" id="MobiDB-lite"/>
    </source>
</evidence>
<comment type="caution">
    <text evidence="2">The sequence shown here is derived from an EMBL/GenBank/DDBJ whole genome shotgun (WGS) entry which is preliminary data.</text>
</comment>
<keyword evidence="3" id="KW-1185">Reference proteome</keyword>
<dbReference type="Proteomes" id="UP001237156">
    <property type="component" value="Unassembled WGS sequence"/>
</dbReference>
<dbReference type="EMBL" id="JARVII010000002">
    <property type="protein sequence ID" value="MDG9698372.1"/>
    <property type="molecule type" value="Genomic_DNA"/>
</dbReference>
<proteinExistence type="predicted"/>
<sequence length="83" mass="9174">MSARQLSREWLQGPSQGNPRKRQRMRQPLALSAAAPPPRNHVAMALAARSASNAAGKHIRQSGAQRRADKVALQKLLRRQEDA</sequence>
<evidence type="ECO:0000313" key="3">
    <source>
        <dbReference type="Proteomes" id="UP001237156"/>
    </source>
</evidence>
<protein>
    <submittedName>
        <fullName evidence="2">Uncharacterized protein</fullName>
    </submittedName>
</protein>
<dbReference type="AlphaFoldDB" id="A0AAW6RI46"/>
<name>A0AAW6RI46_9BURK</name>
<evidence type="ECO:0000313" key="2">
    <source>
        <dbReference type="EMBL" id="MDG9698372.1"/>
    </source>
</evidence>
<reference evidence="2 3" key="1">
    <citation type="submission" date="2023-04" db="EMBL/GenBank/DDBJ databases">
        <title>Ottowia paracancer sp. nov., isolated from human stomach.</title>
        <authorList>
            <person name="Song Y."/>
        </authorList>
    </citation>
    <scope>NUCLEOTIDE SEQUENCE [LARGE SCALE GENOMIC DNA]</scope>
    <source>
        <strain evidence="2 3">10c7w1</strain>
    </source>
</reference>
<accession>A0AAW6RI46</accession>